<reference evidence="1" key="2">
    <citation type="journal article" date="2015" name="Data Brief">
        <title>Shoot transcriptome of the giant reed, Arundo donax.</title>
        <authorList>
            <person name="Barrero R.A."/>
            <person name="Guerrero F.D."/>
            <person name="Moolhuijzen P."/>
            <person name="Goolsby J.A."/>
            <person name="Tidwell J."/>
            <person name="Bellgard S.E."/>
            <person name="Bellgard M.I."/>
        </authorList>
    </citation>
    <scope>NUCLEOTIDE SEQUENCE</scope>
    <source>
        <tissue evidence="1">Shoot tissue taken approximately 20 cm above the soil surface</tissue>
    </source>
</reference>
<reference evidence="1" key="1">
    <citation type="submission" date="2014-09" db="EMBL/GenBank/DDBJ databases">
        <authorList>
            <person name="Magalhaes I.L.F."/>
            <person name="Oliveira U."/>
            <person name="Santos F.R."/>
            <person name="Vidigal T.H.D.A."/>
            <person name="Brescovit A.D."/>
            <person name="Santos A.J."/>
        </authorList>
    </citation>
    <scope>NUCLEOTIDE SEQUENCE</scope>
    <source>
        <tissue evidence="1">Shoot tissue taken approximately 20 cm above the soil surface</tissue>
    </source>
</reference>
<dbReference type="AlphaFoldDB" id="A0A0A9FRE7"/>
<sequence>MEEKCALYCFSQASLIQRQKDETSTLSSYYLLLRSLKRVRISKCQLN</sequence>
<accession>A0A0A9FRE7</accession>
<dbReference type="EMBL" id="GBRH01183039">
    <property type="protein sequence ID" value="JAE14857.1"/>
    <property type="molecule type" value="Transcribed_RNA"/>
</dbReference>
<name>A0A0A9FRE7_ARUDO</name>
<proteinExistence type="predicted"/>
<organism evidence="1">
    <name type="scientific">Arundo donax</name>
    <name type="common">Giant reed</name>
    <name type="synonym">Donax arundinaceus</name>
    <dbReference type="NCBI Taxonomy" id="35708"/>
    <lineage>
        <taxon>Eukaryota</taxon>
        <taxon>Viridiplantae</taxon>
        <taxon>Streptophyta</taxon>
        <taxon>Embryophyta</taxon>
        <taxon>Tracheophyta</taxon>
        <taxon>Spermatophyta</taxon>
        <taxon>Magnoliopsida</taxon>
        <taxon>Liliopsida</taxon>
        <taxon>Poales</taxon>
        <taxon>Poaceae</taxon>
        <taxon>PACMAD clade</taxon>
        <taxon>Arundinoideae</taxon>
        <taxon>Arundineae</taxon>
        <taxon>Arundo</taxon>
    </lineage>
</organism>
<protein>
    <submittedName>
        <fullName evidence="1">PDIL2-3</fullName>
    </submittedName>
</protein>
<evidence type="ECO:0000313" key="1">
    <source>
        <dbReference type="EMBL" id="JAE14857.1"/>
    </source>
</evidence>